<protein>
    <submittedName>
        <fullName evidence="2">Unannotated protein</fullName>
    </submittedName>
</protein>
<dbReference type="EMBL" id="CAEZVQ010000005">
    <property type="protein sequence ID" value="CAB4627310.1"/>
    <property type="molecule type" value="Genomic_DNA"/>
</dbReference>
<feature type="compositionally biased region" description="Basic and acidic residues" evidence="1">
    <location>
        <begin position="276"/>
        <end position="289"/>
    </location>
</feature>
<accession>A0A6J6IRW0</accession>
<sequence length="320" mass="35139">MSSQCVMCEQPLGGSYVRNEWGESYCSSHSSIEGCLWCGSHKKLRIEHGLHACVDCWDEVVLDDSVVADCAETVMRWLETVIGPHRLHTVPVVYGGLSLPPPSGGTLGWTLSRWTGKSGSAEISTVGFMPRTALLQLLAHEYGHVLLIFDPHSFRVHSDMPTEELKVEGFCEVVSSEFLRDLGTDRSLKLLERMQRNRNPVYGDGYRLMLPEMHSAGGIAPLCSQLTKWKPQPGFIAPAPTLSPAPAPAPGPMPTSAPPTSTSSRPAPIPMRPVVKRTDTPRKAVEHRPQIVMTNITSKPVMKTPPAKQPERPVIPMKPK</sequence>
<reference evidence="2" key="1">
    <citation type="submission" date="2020-05" db="EMBL/GenBank/DDBJ databases">
        <authorList>
            <person name="Chiriac C."/>
            <person name="Salcher M."/>
            <person name="Ghai R."/>
            <person name="Kavagutti S V."/>
        </authorList>
    </citation>
    <scope>NUCLEOTIDE SEQUENCE</scope>
</reference>
<feature type="region of interest" description="Disordered" evidence="1">
    <location>
        <begin position="240"/>
        <end position="320"/>
    </location>
</feature>
<evidence type="ECO:0000313" key="2">
    <source>
        <dbReference type="EMBL" id="CAB4627310.1"/>
    </source>
</evidence>
<dbReference type="AlphaFoldDB" id="A0A6J6IRW0"/>
<evidence type="ECO:0000256" key="1">
    <source>
        <dbReference type="SAM" id="MobiDB-lite"/>
    </source>
</evidence>
<proteinExistence type="predicted"/>
<organism evidence="2">
    <name type="scientific">freshwater metagenome</name>
    <dbReference type="NCBI Taxonomy" id="449393"/>
    <lineage>
        <taxon>unclassified sequences</taxon>
        <taxon>metagenomes</taxon>
        <taxon>ecological metagenomes</taxon>
    </lineage>
</organism>
<name>A0A6J6IRW0_9ZZZZ</name>
<feature type="compositionally biased region" description="Pro residues" evidence="1">
    <location>
        <begin position="241"/>
        <end position="257"/>
    </location>
</feature>
<gene>
    <name evidence="2" type="ORF">UFOPK2086_00115</name>
</gene>